<sequence>MSSLRPTPLEVIRDDTLFALGKALRSLRVGDAREQSGEVYSTVALCHRRLAFCALLAQADASRFATHLCHSGRTRLQFLKLVAAGHGSEPLYRCASKAFSFIDALAAGQLDLAVEIARLEADRSDPSLEYEEDFLLHHFLHRFTMQLHAGVASELSGILDRWESMLQGNEDSYLMVCRALLARSAPDFNQALEDVIAERILTFKKKPRDEGPNDELRRTEGAIFMNGLALLRLAELCGLETSREYPTLPGMARVPLGGRLPPADGWRDPPADILD</sequence>
<dbReference type="Pfam" id="PF15575">
    <property type="entry name" value="Imm49"/>
    <property type="match status" value="1"/>
</dbReference>
<name>A0ABY9WYU9_9BACT</name>
<dbReference type="Proteomes" id="UP001611383">
    <property type="component" value="Chromosome"/>
</dbReference>
<keyword evidence="3" id="KW-1185">Reference proteome</keyword>
<evidence type="ECO:0000313" key="3">
    <source>
        <dbReference type="Proteomes" id="UP001611383"/>
    </source>
</evidence>
<accession>A0ABY9WYU9</accession>
<feature type="compositionally biased region" description="Basic and acidic residues" evidence="1">
    <location>
        <begin position="265"/>
        <end position="275"/>
    </location>
</feature>
<organism evidence="2 3">
    <name type="scientific">Archangium minus</name>
    <dbReference type="NCBI Taxonomy" id="83450"/>
    <lineage>
        <taxon>Bacteria</taxon>
        <taxon>Pseudomonadati</taxon>
        <taxon>Myxococcota</taxon>
        <taxon>Myxococcia</taxon>
        <taxon>Myxococcales</taxon>
        <taxon>Cystobacterineae</taxon>
        <taxon>Archangiaceae</taxon>
        <taxon>Archangium</taxon>
    </lineage>
</organism>
<gene>
    <name evidence="2" type="ORF">F0U60_32445</name>
</gene>
<reference evidence="2 3" key="1">
    <citation type="submission" date="2019-08" db="EMBL/GenBank/DDBJ databases">
        <title>Archangium and Cystobacter genomes.</title>
        <authorList>
            <person name="Chen I.-C.K."/>
            <person name="Wielgoss S."/>
        </authorList>
    </citation>
    <scope>NUCLEOTIDE SEQUENCE [LARGE SCALE GENOMIC DNA]</scope>
    <source>
        <strain evidence="2 3">Cbm 6</strain>
    </source>
</reference>
<feature type="region of interest" description="Disordered" evidence="1">
    <location>
        <begin position="251"/>
        <end position="275"/>
    </location>
</feature>
<evidence type="ECO:0000313" key="2">
    <source>
        <dbReference type="EMBL" id="WNG48316.1"/>
    </source>
</evidence>
<dbReference type="EMBL" id="CP043494">
    <property type="protein sequence ID" value="WNG48316.1"/>
    <property type="molecule type" value="Genomic_DNA"/>
</dbReference>
<protein>
    <submittedName>
        <fullName evidence="2">Uncharacterized protein</fullName>
    </submittedName>
</protein>
<evidence type="ECO:0000256" key="1">
    <source>
        <dbReference type="SAM" id="MobiDB-lite"/>
    </source>
</evidence>
<dbReference type="InterPro" id="IPR029074">
    <property type="entry name" value="Imm49"/>
</dbReference>
<dbReference type="RefSeq" id="WP_395805673.1">
    <property type="nucleotide sequence ID" value="NZ_CP043494.1"/>
</dbReference>
<proteinExistence type="predicted"/>